<protein>
    <submittedName>
        <fullName evidence="1">Rrf2 family transcriptional regulator</fullName>
    </submittedName>
</protein>
<dbReference type="Gene3D" id="1.10.10.10">
    <property type="entry name" value="Winged helix-like DNA-binding domain superfamily/Winged helix DNA-binding domain"/>
    <property type="match status" value="1"/>
</dbReference>
<dbReference type="PROSITE" id="PS51197">
    <property type="entry name" value="HTH_RRF2_2"/>
    <property type="match status" value="1"/>
</dbReference>
<dbReference type="RefSeq" id="WP_200310726.1">
    <property type="nucleotide sequence ID" value="NZ_JAENIM010000032.1"/>
</dbReference>
<dbReference type="EMBL" id="JAENIM010000032">
    <property type="protein sequence ID" value="MBK1790701.1"/>
    <property type="molecule type" value="Genomic_DNA"/>
</dbReference>
<dbReference type="InterPro" id="IPR036390">
    <property type="entry name" value="WH_DNA-bd_sf"/>
</dbReference>
<sequence>MRISQKLEYACRAMAQLAKHPAGETLTRLDALAQREAVSANFLVQILNDLKRTGLVESKRGKTGGYTLGKSAKEITLFDITTAVEPSMLSHSLTKDGESGPAVEKAWLGLSTQLTESLKKVSLSDLASSDESTMFYI</sequence>
<dbReference type="PANTHER" id="PTHR33221:SF16">
    <property type="entry name" value="HTH-TYPE TRANSCRIPTIONAL REGULATOR SLR0846-RELATED"/>
    <property type="match status" value="1"/>
</dbReference>
<organism evidence="1 2">
    <name type="scientific">Persicirhabdus sediminis</name>
    <dbReference type="NCBI Taxonomy" id="454144"/>
    <lineage>
        <taxon>Bacteria</taxon>
        <taxon>Pseudomonadati</taxon>
        <taxon>Verrucomicrobiota</taxon>
        <taxon>Verrucomicrobiia</taxon>
        <taxon>Verrucomicrobiales</taxon>
        <taxon>Verrucomicrobiaceae</taxon>
        <taxon>Persicirhabdus</taxon>
    </lineage>
</organism>
<reference evidence="1" key="1">
    <citation type="submission" date="2021-01" db="EMBL/GenBank/DDBJ databases">
        <title>Modified the classification status of verrucomicrobia.</title>
        <authorList>
            <person name="Feng X."/>
        </authorList>
    </citation>
    <scope>NUCLEOTIDE SEQUENCE</scope>
    <source>
        <strain evidence="1">_KCTC 22039</strain>
    </source>
</reference>
<dbReference type="Pfam" id="PF02082">
    <property type="entry name" value="Rrf2"/>
    <property type="match status" value="1"/>
</dbReference>
<gene>
    <name evidence="1" type="ORF">JIN82_05980</name>
</gene>
<dbReference type="InterPro" id="IPR030489">
    <property type="entry name" value="TR_Rrf2-type_CS"/>
</dbReference>
<dbReference type="InterPro" id="IPR036388">
    <property type="entry name" value="WH-like_DNA-bd_sf"/>
</dbReference>
<dbReference type="SUPFAM" id="SSF46785">
    <property type="entry name" value="Winged helix' DNA-binding domain"/>
    <property type="match status" value="1"/>
</dbReference>
<dbReference type="InterPro" id="IPR000944">
    <property type="entry name" value="Tscrpt_reg_Rrf2"/>
</dbReference>
<accession>A0A8J7MCS1</accession>
<dbReference type="AlphaFoldDB" id="A0A8J7MCS1"/>
<dbReference type="GO" id="GO:0005829">
    <property type="term" value="C:cytosol"/>
    <property type="evidence" value="ECO:0007669"/>
    <property type="project" value="TreeGrafter"/>
</dbReference>
<keyword evidence="2" id="KW-1185">Reference proteome</keyword>
<name>A0A8J7MCS1_9BACT</name>
<comment type="caution">
    <text evidence="1">The sequence shown here is derived from an EMBL/GenBank/DDBJ whole genome shotgun (WGS) entry which is preliminary data.</text>
</comment>
<dbReference type="Proteomes" id="UP000624703">
    <property type="component" value="Unassembled WGS sequence"/>
</dbReference>
<evidence type="ECO:0000313" key="1">
    <source>
        <dbReference type="EMBL" id="MBK1790701.1"/>
    </source>
</evidence>
<dbReference type="PROSITE" id="PS01332">
    <property type="entry name" value="HTH_RRF2_1"/>
    <property type="match status" value="1"/>
</dbReference>
<evidence type="ECO:0000313" key="2">
    <source>
        <dbReference type="Proteomes" id="UP000624703"/>
    </source>
</evidence>
<dbReference type="PANTHER" id="PTHR33221">
    <property type="entry name" value="WINGED HELIX-TURN-HELIX TRANSCRIPTIONAL REGULATOR, RRF2 FAMILY"/>
    <property type="match status" value="1"/>
</dbReference>
<dbReference type="GO" id="GO:0003700">
    <property type="term" value="F:DNA-binding transcription factor activity"/>
    <property type="evidence" value="ECO:0007669"/>
    <property type="project" value="TreeGrafter"/>
</dbReference>
<dbReference type="NCBIfam" id="TIGR00738">
    <property type="entry name" value="rrf2_super"/>
    <property type="match status" value="1"/>
</dbReference>
<proteinExistence type="predicted"/>